<dbReference type="InterPro" id="IPR005548">
    <property type="entry name" value="Cell_div_FtsQ/DivIB_C"/>
</dbReference>
<dbReference type="Gene3D" id="3.40.50.10960">
    <property type="match status" value="1"/>
</dbReference>
<dbReference type="Pfam" id="PF03799">
    <property type="entry name" value="FtsQ_DivIB_C"/>
    <property type="match status" value="1"/>
</dbReference>
<keyword evidence="3 8" id="KW-0132">Cell division</keyword>
<dbReference type="PANTHER" id="PTHR37820:SF1">
    <property type="entry name" value="CELL DIVISION PROTEIN FTSQ"/>
    <property type="match status" value="1"/>
</dbReference>
<evidence type="ECO:0000256" key="3">
    <source>
        <dbReference type="ARBA" id="ARBA00022618"/>
    </source>
</evidence>
<organism evidence="11 12">
    <name type="scientific">Staphylococcus marylandisciuri</name>
    <dbReference type="NCBI Taxonomy" id="2981529"/>
    <lineage>
        <taxon>Bacteria</taxon>
        <taxon>Bacillati</taxon>
        <taxon>Bacillota</taxon>
        <taxon>Bacilli</taxon>
        <taxon>Bacillales</taxon>
        <taxon>Staphylococcaceae</taxon>
        <taxon>Staphylococcus</taxon>
    </lineage>
</organism>
<dbReference type="Pfam" id="PF08478">
    <property type="entry name" value="POTRA_1"/>
    <property type="match status" value="1"/>
</dbReference>
<feature type="domain" description="POTRA" evidence="10">
    <location>
        <begin position="51"/>
        <end position="119"/>
    </location>
</feature>
<evidence type="ECO:0000256" key="5">
    <source>
        <dbReference type="ARBA" id="ARBA00022989"/>
    </source>
</evidence>
<dbReference type="HAMAP" id="MF_00912">
    <property type="entry name" value="DivIB"/>
    <property type="match status" value="1"/>
</dbReference>
<dbReference type="PROSITE" id="PS51779">
    <property type="entry name" value="POTRA"/>
    <property type="match status" value="1"/>
</dbReference>
<evidence type="ECO:0000256" key="8">
    <source>
        <dbReference type="HAMAP-Rule" id="MF_00912"/>
    </source>
</evidence>
<comment type="function">
    <text evidence="8">Cell division protein that may be involved in stabilizing or promoting the assembly of the division complex.</text>
</comment>
<evidence type="ECO:0000256" key="4">
    <source>
        <dbReference type="ARBA" id="ARBA00022692"/>
    </source>
</evidence>
<feature type="compositionally biased region" description="Polar residues" evidence="9">
    <location>
        <begin position="252"/>
        <end position="262"/>
    </location>
</feature>
<keyword evidence="12" id="KW-1185">Reference proteome</keyword>
<evidence type="ECO:0000256" key="7">
    <source>
        <dbReference type="ARBA" id="ARBA00023306"/>
    </source>
</evidence>
<dbReference type="RefSeq" id="WP_262855085.1">
    <property type="nucleotide sequence ID" value="NZ_JAOPKZ010000004.1"/>
</dbReference>
<evidence type="ECO:0000313" key="11">
    <source>
        <dbReference type="EMBL" id="MCU5745720.1"/>
    </source>
</evidence>
<keyword evidence="4 8" id="KW-0812">Transmembrane</keyword>
<evidence type="ECO:0000256" key="2">
    <source>
        <dbReference type="ARBA" id="ARBA00022475"/>
    </source>
</evidence>
<comment type="subcellular location">
    <subcellularLocation>
        <location evidence="8">Cell membrane</location>
        <topology evidence="8">Single-pass type II membrane protein</topology>
    </subcellularLocation>
    <subcellularLocation>
        <location evidence="1">Membrane</location>
    </subcellularLocation>
    <text evidence="8">Localizes to the division septum.</text>
</comment>
<evidence type="ECO:0000256" key="9">
    <source>
        <dbReference type="SAM" id="MobiDB-lite"/>
    </source>
</evidence>
<keyword evidence="6 8" id="KW-0472">Membrane</keyword>
<evidence type="ECO:0000313" key="12">
    <source>
        <dbReference type="Proteomes" id="UP001209553"/>
    </source>
</evidence>
<evidence type="ECO:0000259" key="10">
    <source>
        <dbReference type="PROSITE" id="PS51779"/>
    </source>
</evidence>
<reference evidence="11 12" key="1">
    <citation type="journal article" date="2023" name="Int. J. Syst. Evol. Microbiol.">
        <title>Streptococcus sciuri sp. nov., Staphylococcus marylandisciuri sp. nov. and Staphylococcus americanisciuri sp. nov., isolated from faeces of eastern grey squirrel (Sciurus carolinensis).</title>
        <authorList>
            <person name="Volokhov D.V."/>
            <person name="Zagorodnyaya T.A."/>
            <person name="Furtak V.A."/>
            <person name="Nattanmai G."/>
            <person name="Randall L."/>
            <person name="Jose S."/>
            <person name="Gao Y."/>
            <person name="Eisenberg T."/>
            <person name="Delmonte P."/>
            <person name="Blom J."/>
            <person name="Mitchell K.K."/>
        </authorList>
    </citation>
    <scope>NUCLEOTIDE SEQUENCE [LARGE SCALE GENOMIC DNA]</scope>
    <source>
        <strain evidence="11 12">SQ8-PEA</strain>
    </source>
</reference>
<comment type="caution">
    <text evidence="11">The sequence shown here is derived from an EMBL/GenBank/DDBJ whole genome shotgun (WGS) entry which is preliminary data.</text>
</comment>
<keyword evidence="7 8" id="KW-0131">Cell cycle</keyword>
<gene>
    <name evidence="8" type="primary">divIB</name>
    <name evidence="11" type="ORF">N9R04_03160</name>
</gene>
<accession>A0ABT2QP09</accession>
<dbReference type="Proteomes" id="UP001209553">
    <property type="component" value="Unassembled WGS sequence"/>
</dbReference>
<sequence>MAENVSKFDSKYLKAKRIARRRQRRRIQVVGFGILLLIIILILLYMFTPLSKVKHVYISGNDNISTKEIRQTVNVTSHSRMYTFSTGKAEKKLEDKTMIKRASVHKQFPNSLAVKVAEYQIVGLVKRKDNYVPILENGKVLDKDDAGEDNGPVLTNFNKEKEKYMISELSKIPKDVRSSISEISYQPEKGNVNQIKLYTSDDIQVLGNIRTIASKMKYYPQMSESLERDESGNLKRSGYIDLTVGAAFVPYSENTSDQSNSEKNVKEGSDHEDKAKDELQNTLNKIDKNKDKGKEKNN</sequence>
<evidence type="ECO:0000256" key="6">
    <source>
        <dbReference type="ARBA" id="ARBA00023136"/>
    </source>
</evidence>
<dbReference type="InterPro" id="IPR013685">
    <property type="entry name" value="POTRA_FtsQ_type"/>
</dbReference>
<comment type="similarity">
    <text evidence="8">Belongs to the FtsQ/DivIB family. DivIB subfamily.</text>
</comment>
<name>A0ABT2QP09_9STAP</name>
<dbReference type="PANTHER" id="PTHR37820">
    <property type="entry name" value="CELL DIVISION PROTEIN DIVIB"/>
    <property type="match status" value="1"/>
</dbReference>
<dbReference type="Gene3D" id="3.10.20.310">
    <property type="entry name" value="membrane protein fhac"/>
    <property type="match status" value="1"/>
</dbReference>
<evidence type="ECO:0000256" key="1">
    <source>
        <dbReference type="ARBA" id="ARBA00004370"/>
    </source>
</evidence>
<dbReference type="EMBL" id="JAOPKZ010000004">
    <property type="protein sequence ID" value="MCU5745720.1"/>
    <property type="molecule type" value="Genomic_DNA"/>
</dbReference>
<keyword evidence="2 8" id="KW-1003">Cell membrane</keyword>
<protein>
    <recommendedName>
        <fullName evidence="8">Cell division protein DivIB</fullName>
    </recommendedName>
</protein>
<feature type="compositionally biased region" description="Basic and acidic residues" evidence="9">
    <location>
        <begin position="263"/>
        <end position="298"/>
    </location>
</feature>
<keyword evidence="5 8" id="KW-1133">Transmembrane helix</keyword>
<feature type="transmembrane region" description="Helical" evidence="8">
    <location>
        <begin position="27"/>
        <end position="47"/>
    </location>
</feature>
<dbReference type="InterPro" id="IPR050487">
    <property type="entry name" value="FtsQ_DivIB"/>
</dbReference>
<proteinExistence type="inferred from homology"/>
<feature type="region of interest" description="Disordered" evidence="9">
    <location>
        <begin position="252"/>
        <end position="298"/>
    </location>
</feature>
<dbReference type="InterPro" id="IPR034746">
    <property type="entry name" value="POTRA"/>
</dbReference>
<dbReference type="InterPro" id="IPR026580">
    <property type="entry name" value="DivIB"/>
</dbReference>